<dbReference type="GO" id="GO:0016832">
    <property type="term" value="F:aldehyde-lyase activity"/>
    <property type="evidence" value="ECO:0007669"/>
    <property type="project" value="InterPro"/>
</dbReference>
<reference evidence="1" key="1">
    <citation type="submission" date="2018-06" db="EMBL/GenBank/DDBJ databases">
        <authorList>
            <person name="Zhirakovskaya E."/>
        </authorList>
    </citation>
    <scope>NUCLEOTIDE SEQUENCE</scope>
</reference>
<dbReference type="InterPro" id="IPR000771">
    <property type="entry name" value="FBA_II"/>
</dbReference>
<sequence>MKVNSVDDVKGIVQGSATVGETVTVTDREMFRGDVIDKLVYNAVFGPAPEIRGMARWIIKSAAINMGTWAASIQGLYDAMGRGEVSGYTVPAVNIRGMSYDTARALVRAAMKNNAGTFIFEIAKSEIGYTLQRPNEYAVVMIAACVKEGFYGPVFIQGDHFQVNAKKYKEDPEKEVQSLKALIEEAVGAGFYNIDIDTSTLVDLDKPNLDEEQRLNYEVGAELTAHVRQHEPEGVTVSVGGEIGEVGEKNSTVEELIAYMEGYKRALSAKGEYVGISKVSVQTGTSHGGVPLPDGSIAEVAIDFDTLDKLSHTAREKYGLSGAVQHGASTLPDEMFHHFPETTTSEIHLATGFQNMFYDSPHLPAGLKEKIYKGLAEKFGSERKEGQTEEQFIYKTRKKGFGLAKEEIWTLPESVRNAIGGELEQKFDFLFNKLKAVDNVADVQKHVTHRRVEPGLEAETAMS</sequence>
<organism evidence="1">
    <name type="scientific">hydrothermal vent metagenome</name>
    <dbReference type="NCBI Taxonomy" id="652676"/>
    <lineage>
        <taxon>unclassified sequences</taxon>
        <taxon>metagenomes</taxon>
        <taxon>ecological metagenomes</taxon>
    </lineage>
</organism>
<gene>
    <name evidence="1" type="ORF">MNBD_NITROSPINAE02-1908</name>
</gene>
<dbReference type="InterPro" id="IPR013785">
    <property type="entry name" value="Aldolase_TIM"/>
</dbReference>
<dbReference type="GO" id="GO:0008270">
    <property type="term" value="F:zinc ion binding"/>
    <property type="evidence" value="ECO:0007669"/>
    <property type="project" value="InterPro"/>
</dbReference>
<evidence type="ECO:0000313" key="1">
    <source>
        <dbReference type="EMBL" id="VAX22730.1"/>
    </source>
</evidence>
<proteinExistence type="predicted"/>
<dbReference type="GO" id="GO:0005975">
    <property type="term" value="P:carbohydrate metabolic process"/>
    <property type="evidence" value="ECO:0007669"/>
    <property type="project" value="InterPro"/>
</dbReference>
<protein>
    <recommendedName>
        <fullName evidence="2">Aldolase</fullName>
    </recommendedName>
</protein>
<accession>A0A3B1CJB3</accession>
<dbReference type="Gene3D" id="3.20.20.70">
    <property type="entry name" value="Aldolase class I"/>
    <property type="match status" value="1"/>
</dbReference>
<dbReference type="PANTHER" id="PTHR30304:SF0">
    <property type="entry name" value="D-TAGATOSE-1,6-BISPHOSPHATE ALDOLASE SUBUNIT GATY-RELATED"/>
    <property type="match status" value="1"/>
</dbReference>
<dbReference type="InterPro" id="IPR050246">
    <property type="entry name" value="Class_II_FBP_aldolase"/>
</dbReference>
<dbReference type="PANTHER" id="PTHR30304">
    <property type="entry name" value="D-TAGATOSE-1,6-BISPHOSPHATE ALDOLASE"/>
    <property type="match status" value="1"/>
</dbReference>
<dbReference type="AlphaFoldDB" id="A0A3B1CJB3"/>
<evidence type="ECO:0008006" key="2">
    <source>
        <dbReference type="Google" id="ProtNLM"/>
    </source>
</evidence>
<name>A0A3B1CJB3_9ZZZZ</name>
<dbReference type="SUPFAM" id="SSF51569">
    <property type="entry name" value="Aldolase"/>
    <property type="match status" value="1"/>
</dbReference>
<dbReference type="EMBL" id="UOGE01000078">
    <property type="protein sequence ID" value="VAX22730.1"/>
    <property type="molecule type" value="Genomic_DNA"/>
</dbReference>
<dbReference type="Pfam" id="PF01116">
    <property type="entry name" value="F_bP_aldolase"/>
    <property type="match status" value="1"/>
</dbReference>